<proteinExistence type="predicted"/>
<dbReference type="EMBL" id="VICG01000005">
    <property type="protein sequence ID" value="KAA8571646.1"/>
    <property type="molecule type" value="Genomic_DNA"/>
</dbReference>
<dbReference type="AlphaFoldDB" id="A0A5M9JUT8"/>
<gene>
    <name evidence="1" type="ORF">EYC84_001639</name>
</gene>
<name>A0A5M9JUT8_MONFR</name>
<reference evidence="1 2" key="1">
    <citation type="submission" date="2019-06" db="EMBL/GenBank/DDBJ databases">
        <title>Genome Sequence of the Brown Rot Fungal Pathogen Monilinia fructicola.</title>
        <authorList>
            <person name="De Miccolis Angelini R.M."/>
            <person name="Landi L."/>
            <person name="Abate D."/>
            <person name="Pollastro S."/>
            <person name="Romanazzi G."/>
            <person name="Faretra F."/>
        </authorList>
    </citation>
    <scope>NUCLEOTIDE SEQUENCE [LARGE SCALE GENOMIC DNA]</scope>
    <source>
        <strain evidence="1 2">Mfrc123</strain>
    </source>
</reference>
<protein>
    <submittedName>
        <fullName evidence="1">Uncharacterized protein</fullName>
    </submittedName>
</protein>
<organism evidence="1 2">
    <name type="scientific">Monilinia fructicola</name>
    <name type="common">Brown rot fungus</name>
    <name type="synonym">Ciboria fructicola</name>
    <dbReference type="NCBI Taxonomy" id="38448"/>
    <lineage>
        <taxon>Eukaryota</taxon>
        <taxon>Fungi</taxon>
        <taxon>Dikarya</taxon>
        <taxon>Ascomycota</taxon>
        <taxon>Pezizomycotina</taxon>
        <taxon>Leotiomycetes</taxon>
        <taxon>Helotiales</taxon>
        <taxon>Sclerotiniaceae</taxon>
        <taxon>Monilinia</taxon>
    </lineage>
</organism>
<keyword evidence="2" id="KW-1185">Reference proteome</keyword>
<evidence type="ECO:0000313" key="1">
    <source>
        <dbReference type="EMBL" id="KAA8571646.1"/>
    </source>
</evidence>
<sequence>MFSHGYAWSCAYSPYLTCMYFVCDAVATMGPGSPSTSLLIRIVVKAIDLPTFDAVASMFKISPTCAVPT</sequence>
<accession>A0A5M9JUT8</accession>
<comment type="caution">
    <text evidence="1">The sequence shown here is derived from an EMBL/GenBank/DDBJ whole genome shotgun (WGS) entry which is preliminary data.</text>
</comment>
<dbReference type="Proteomes" id="UP000322873">
    <property type="component" value="Unassembled WGS sequence"/>
</dbReference>
<evidence type="ECO:0000313" key="2">
    <source>
        <dbReference type="Proteomes" id="UP000322873"/>
    </source>
</evidence>